<comment type="caution">
    <text evidence="2">The sequence shown here is derived from an EMBL/GenBank/DDBJ whole genome shotgun (WGS) entry which is preliminary data.</text>
</comment>
<dbReference type="InterPro" id="IPR036691">
    <property type="entry name" value="Endo/exonu/phosph_ase_sf"/>
</dbReference>
<reference evidence="2 3" key="1">
    <citation type="submission" date="2021-06" db="EMBL/GenBank/DDBJ databases">
        <title>Caerostris extrusa draft genome.</title>
        <authorList>
            <person name="Kono N."/>
            <person name="Arakawa K."/>
        </authorList>
    </citation>
    <scope>NUCLEOTIDE SEQUENCE [LARGE SCALE GENOMIC DNA]</scope>
</reference>
<feature type="domain" description="Endonuclease/exonuclease/phosphatase" evidence="1">
    <location>
        <begin position="19"/>
        <end position="75"/>
    </location>
</feature>
<name>A0AAV4XB50_CAEEX</name>
<accession>A0AAV4XB50</accession>
<protein>
    <recommendedName>
        <fullName evidence="1">Endonuclease/exonuclease/phosphatase domain-containing protein</fullName>
    </recommendedName>
</protein>
<evidence type="ECO:0000259" key="1">
    <source>
        <dbReference type="Pfam" id="PF14529"/>
    </source>
</evidence>
<evidence type="ECO:0000313" key="3">
    <source>
        <dbReference type="Proteomes" id="UP001054945"/>
    </source>
</evidence>
<dbReference type="InterPro" id="IPR005135">
    <property type="entry name" value="Endo/exonuclease/phosphatase"/>
</dbReference>
<sequence>MELLSVICFLISESHFELDLNLLLSINNSIILQGDFNAHHLSWGLKAPNSSSIVLENFASDLGLGILDRPTPTRLVSDLPPQLTLF</sequence>
<evidence type="ECO:0000313" key="2">
    <source>
        <dbReference type="EMBL" id="GIY92392.1"/>
    </source>
</evidence>
<dbReference type="Gene3D" id="3.60.10.10">
    <property type="entry name" value="Endonuclease/exonuclease/phosphatase"/>
    <property type="match status" value="1"/>
</dbReference>
<dbReference type="GO" id="GO:0003824">
    <property type="term" value="F:catalytic activity"/>
    <property type="evidence" value="ECO:0007669"/>
    <property type="project" value="InterPro"/>
</dbReference>
<dbReference type="AlphaFoldDB" id="A0AAV4XB50"/>
<dbReference type="Proteomes" id="UP001054945">
    <property type="component" value="Unassembled WGS sequence"/>
</dbReference>
<dbReference type="EMBL" id="BPLR01017531">
    <property type="protein sequence ID" value="GIY92392.1"/>
    <property type="molecule type" value="Genomic_DNA"/>
</dbReference>
<dbReference type="SUPFAM" id="SSF56219">
    <property type="entry name" value="DNase I-like"/>
    <property type="match status" value="1"/>
</dbReference>
<proteinExistence type="predicted"/>
<dbReference type="Pfam" id="PF14529">
    <property type="entry name" value="Exo_endo_phos_2"/>
    <property type="match status" value="1"/>
</dbReference>
<gene>
    <name evidence="2" type="ORF">CEXT_170191</name>
</gene>
<organism evidence="2 3">
    <name type="scientific">Caerostris extrusa</name>
    <name type="common">Bark spider</name>
    <name type="synonym">Caerostris bankana</name>
    <dbReference type="NCBI Taxonomy" id="172846"/>
    <lineage>
        <taxon>Eukaryota</taxon>
        <taxon>Metazoa</taxon>
        <taxon>Ecdysozoa</taxon>
        <taxon>Arthropoda</taxon>
        <taxon>Chelicerata</taxon>
        <taxon>Arachnida</taxon>
        <taxon>Araneae</taxon>
        <taxon>Araneomorphae</taxon>
        <taxon>Entelegynae</taxon>
        <taxon>Araneoidea</taxon>
        <taxon>Araneidae</taxon>
        <taxon>Caerostris</taxon>
    </lineage>
</organism>
<keyword evidence="3" id="KW-1185">Reference proteome</keyword>